<evidence type="ECO:0000256" key="2">
    <source>
        <dbReference type="ARBA" id="ARBA00022676"/>
    </source>
</evidence>
<proteinExistence type="inferred from homology"/>
<evidence type="ECO:0000313" key="4">
    <source>
        <dbReference type="EMBL" id="EAR51607.1"/>
    </source>
</evidence>
<name>Q2CFT5_OCEGH</name>
<dbReference type="GO" id="GO:0016757">
    <property type="term" value="F:glycosyltransferase activity"/>
    <property type="evidence" value="ECO:0007669"/>
    <property type="project" value="UniProtKB-KW"/>
</dbReference>
<accession>Q2CFT5</accession>
<dbReference type="Gene3D" id="3.40.50.2000">
    <property type="entry name" value="Glycogen Phosphorylase B"/>
    <property type="match status" value="2"/>
</dbReference>
<keyword evidence="2" id="KW-0328">Glycosyltransferase</keyword>
<dbReference type="SUPFAM" id="SSF53756">
    <property type="entry name" value="UDP-Glycosyltransferase/glycogen phosphorylase"/>
    <property type="match status" value="1"/>
</dbReference>
<protein>
    <submittedName>
        <fullName evidence="4">Glycosyl transferase, group 1</fullName>
    </submittedName>
</protein>
<gene>
    <name evidence="4" type="ORF">OG2516_01771</name>
</gene>
<dbReference type="EMBL" id="AAOT01000011">
    <property type="protein sequence ID" value="EAR51607.1"/>
    <property type="molecule type" value="Genomic_DNA"/>
</dbReference>
<comment type="caution">
    <text evidence="4">The sequence shown here is derived from an EMBL/GenBank/DDBJ whole genome shotgun (WGS) entry which is preliminary data.</text>
</comment>
<organism evidence="4 5">
    <name type="scientific">Oceanicola granulosus (strain ATCC BAA-861 / DSM 15982 / KCTC 12143 / HTCC2516)</name>
    <dbReference type="NCBI Taxonomy" id="314256"/>
    <lineage>
        <taxon>Bacteria</taxon>
        <taxon>Pseudomonadati</taxon>
        <taxon>Pseudomonadota</taxon>
        <taxon>Alphaproteobacteria</taxon>
        <taxon>Rhodobacterales</taxon>
        <taxon>Roseobacteraceae</taxon>
        <taxon>Oceanicola</taxon>
    </lineage>
</organism>
<dbReference type="HOGENOM" id="CLU_009583_14_3_5"/>
<dbReference type="STRING" id="314256.OG2516_01771"/>
<evidence type="ECO:0000256" key="1">
    <source>
        <dbReference type="ARBA" id="ARBA00009481"/>
    </source>
</evidence>
<dbReference type="Pfam" id="PF13692">
    <property type="entry name" value="Glyco_trans_1_4"/>
    <property type="match status" value="1"/>
</dbReference>
<reference evidence="4 5" key="1">
    <citation type="journal article" date="2010" name="J. Bacteriol.">
        <title>Genome sequences of Oceanicola granulosus HTCC2516(T) and Oceanicola batsensis HTCC2597(TDelta).</title>
        <authorList>
            <person name="Thrash J.C."/>
            <person name="Cho J.C."/>
            <person name="Vergin K.L."/>
            <person name="Giovannoni S.J."/>
        </authorList>
    </citation>
    <scope>NUCLEOTIDE SEQUENCE [LARGE SCALE GENOMIC DNA]</scope>
    <source>
        <strain evidence="5">ATCC BAA-861 / DSM 15982 / KCTC 12143 / HTCC2516</strain>
    </source>
</reference>
<dbReference type="Proteomes" id="UP000003635">
    <property type="component" value="Unassembled WGS sequence"/>
</dbReference>
<dbReference type="eggNOG" id="COG0438">
    <property type="taxonomic scope" value="Bacteria"/>
</dbReference>
<keyword evidence="5" id="KW-1185">Reference proteome</keyword>
<dbReference type="OrthoDB" id="9790710at2"/>
<comment type="similarity">
    <text evidence="1">Belongs to the glycosyltransferase group 1 family. Glycosyltransferase 4 subfamily.</text>
</comment>
<sequence length="385" mass="41584">MSDARRAPVLGVITSGYHRAGETFVNHHIARLFGGRTVVICNRFLGDNPLEKPVFALEDQPRSAADRLAAPAAMAGGWLKHRALNVPTGSARQKLEAFLREHQVDVLLAEFGNRAIQFSPVARRLGLPLFTYFRGFDASKLLHEPLYVPAYQRLMPHLAGVFSVSQFLLDNLAAHDILHPSARVIPSGADTAAFRPGDKVAGEAVAVGRFVDKKAPMLTITAFLEAARHEPGARLHMVGDGPLLAACQAYVREKQAVERVVFHGEIGREGVRDRLARASVFLQHSVTEPNGNTEGLPSSIQEAMAAGCAIVSTRHAGIPEAVTDGVHGRLVEEHDRKGYAAAIGRLLAHPEQAAGMGRAARDTAVARFDKDRLTDRLEAALKGAL</sequence>
<dbReference type="PANTHER" id="PTHR12526:SF640">
    <property type="entry name" value="COLANIC ACID BIOSYNTHESIS GLYCOSYLTRANSFERASE WCAL-RELATED"/>
    <property type="match status" value="1"/>
</dbReference>
<dbReference type="RefSeq" id="WP_007253886.1">
    <property type="nucleotide sequence ID" value="NZ_CH724107.1"/>
</dbReference>
<dbReference type="PANTHER" id="PTHR12526">
    <property type="entry name" value="GLYCOSYLTRANSFERASE"/>
    <property type="match status" value="1"/>
</dbReference>
<evidence type="ECO:0000313" key="5">
    <source>
        <dbReference type="Proteomes" id="UP000003635"/>
    </source>
</evidence>
<keyword evidence="3 4" id="KW-0808">Transferase</keyword>
<evidence type="ECO:0000256" key="3">
    <source>
        <dbReference type="ARBA" id="ARBA00022679"/>
    </source>
</evidence>
<dbReference type="AlphaFoldDB" id="Q2CFT5"/>